<reference evidence="1" key="1">
    <citation type="journal article" date="2014" name="Int. J. Syst. Evol. Microbiol.">
        <title>Complete genome sequence of Corynebacterium casei LMG S-19264T (=DSM 44701T), isolated from a smear-ripened cheese.</title>
        <authorList>
            <consortium name="US DOE Joint Genome Institute (JGI-PGF)"/>
            <person name="Walter F."/>
            <person name="Albersmeier A."/>
            <person name="Kalinowski J."/>
            <person name="Ruckert C."/>
        </authorList>
    </citation>
    <scope>NUCLEOTIDE SEQUENCE</scope>
    <source>
        <strain evidence="1">NBRC 101628</strain>
    </source>
</reference>
<protein>
    <recommendedName>
        <fullName evidence="3">Cro/C1-type HTH DNA-binding domain-containing protein</fullName>
    </recommendedName>
</protein>
<proteinExistence type="predicted"/>
<dbReference type="InterPro" id="IPR010982">
    <property type="entry name" value="Lambda_DNA-bd_dom_sf"/>
</dbReference>
<name>A0AA37RST0_9GAMM</name>
<gene>
    <name evidence="1" type="ORF">GCM10007895_06240</name>
</gene>
<organism evidence="1 2">
    <name type="scientific">Paraferrimonas sedimenticola</name>
    <dbReference type="NCBI Taxonomy" id="375674"/>
    <lineage>
        <taxon>Bacteria</taxon>
        <taxon>Pseudomonadati</taxon>
        <taxon>Pseudomonadota</taxon>
        <taxon>Gammaproteobacteria</taxon>
        <taxon>Alteromonadales</taxon>
        <taxon>Ferrimonadaceae</taxon>
        <taxon>Paraferrimonas</taxon>
    </lineage>
</organism>
<dbReference type="AlphaFoldDB" id="A0AA37RST0"/>
<dbReference type="SUPFAM" id="SSF47413">
    <property type="entry name" value="lambda repressor-like DNA-binding domains"/>
    <property type="match status" value="1"/>
</dbReference>
<reference evidence="1" key="2">
    <citation type="submission" date="2023-01" db="EMBL/GenBank/DDBJ databases">
        <title>Draft genome sequence of Paraferrimonas sedimenticola strain NBRC 101628.</title>
        <authorList>
            <person name="Sun Q."/>
            <person name="Mori K."/>
        </authorList>
    </citation>
    <scope>NUCLEOTIDE SEQUENCE</scope>
    <source>
        <strain evidence="1">NBRC 101628</strain>
    </source>
</reference>
<evidence type="ECO:0000313" key="1">
    <source>
        <dbReference type="EMBL" id="GLP95318.1"/>
    </source>
</evidence>
<evidence type="ECO:0000313" key="2">
    <source>
        <dbReference type="Proteomes" id="UP001161422"/>
    </source>
</evidence>
<dbReference type="GO" id="GO:0003677">
    <property type="term" value="F:DNA binding"/>
    <property type="evidence" value="ECO:0007669"/>
    <property type="project" value="InterPro"/>
</dbReference>
<dbReference type="Proteomes" id="UP001161422">
    <property type="component" value="Unassembled WGS sequence"/>
</dbReference>
<comment type="caution">
    <text evidence="1">The sequence shown here is derived from an EMBL/GenBank/DDBJ whole genome shotgun (WGS) entry which is preliminary data.</text>
</comment>
<sequence length="83" mass="9555">MSINQQPYQVMITALKGMHQYTGLLKNFSKKHNLPYSTLIRIAKGETKRCHFEVAKKILSALKCDNEVQLFLIDPTQPENRHG</sequence>
<dbReference type="RefSeq" id="WP_095506642.1">
    <property type="nucleotide sequence ID" value="NZ_BSNC01000002.1"/>
</dbReference>
<accession>A0AA37RST0</accession>
<dbReference type="EMBL" id="BSNC01000002">
    <property type="protein sequence ID" value="GLP95318.1"/>
    <property type="molecule type" value="Genomic_DNA"/>
</dbReference>
<evidence type="ECO:0008006" key="3">
    <source>
        <dbReference type="Google" id="ProtNLM"/>
    </source>
</evidence>
<keyword evidence="2" id="KW-1185">Reference proteome</keyword>